<keyword evidence="3" id="KW-1185">Reference proteome</keyword>
<feature type="domain" description="Trafficking protein particle complex subunit 11" evidence="1">
    <location>
        <begin position="235"/>
        <end position="501"/>
    </location>
</feature>
<gene>
    <name evidence="2" type="ORF">A4U43_C05F15240</name>
</gene>
<dbReference type="GO" id="GO:0006895">
    <property type="term" value="P:Golgi to endosome transport"/>
    <property type="evidence" value="ECO:0007669"/>
    <property type="project" value="EnsemblPlants"/>
</dbReference>
<dbReference type="GO" id="GO:0005829">
    <property type="term" value="C:cytosol"/>
    <property type="evidence" value="ECO:0007669"/>
    <property type="project" value="EnsemblPlants"/>
</dbReference>
<name>A0A5P1ESE7_ASPOF</name>
<organism evidence="2 3">
    <name type="scientific">Asparagus officinalis</name>
    <name type="common">Garden asparagus</name>
    <dbReference type="NCBI Taxonomy" id="4686"/>
    <lineage>
        <taxon>Eukaryota</taxon>
        <taxon>Viridiplantae</taxon>
        <taxon>Streptophyta</taxon>
        <taxon>Embryophyta</taxon>
        <taxon>Tracheophyta</taxon>
        <taxon>Spermatophyta</taxon>
        <taxon>Magnoliopsida</taxon>
        <taxon>Liliopsida</taxon>
        <taxon>Asparagales</taxon>
        <taxon>Asparagaceae</taxon>
        <taxon>Asparagoideae</taxon>
        <taxon>Asparagus</taxon>
    </lineage>
</organism>
<evidence type="ECO:0000313" key="3">
    <source>
        <dbReference type="Proteomes" id="UP000243459"/>
    </source>
</evidence>
<sequence>MPGAPPHDLRHSEQPPINTLALPDFSKIPILSKKFKDPLDSGQSAEKTAGILKKDWLIKHRTRVPSVVAAMFSAGDVSGDPAQWLQVCTDLDNLKSAIHGRNIKLIVVLVQRTTHENVSEDLLVALRKRAEIDSKYFLQYVQDDASELSQSLNRLAGLFADLCITYYREEGRRIRTRIDKRSITSAELYIRYCFKVAVYAEFRRDWAEALRCYEDAYHATREMIGTSTRLPPIQRLVEIKAVAEQLHFKVSTLLLHGGKLAEAVTWFHKHISNYQRLKGTAEVAFLHWEWFSRQFLVFAELMETSSAAIPDNYSLRFGTSDNQLTEWEFQPAYYYQFAAHYLREKRNCLDASLSMGNSVGSNPESVMPSAFVGQFARLYEEGDSVTMLPLSDVEYVSYALAEGQRFQDSIEIIALFRRASESFSSLKALRTSSYCNNRMAREYFATGDFGNAKQLFDGIVGLYRQDGWVTLVWETLGYLRECAWKLGSPRDFVEYSLEMAALPIFSNGGLQSIECKSKYGPAGLATLSRREMIQGEVYNLIKGTHSSDGNDNVLVSEDQPLTLEVDLVSPLRMALLASVTFHDQSIKPGISTFITVSLLSQLPLPVEMDELEVQFNQDSCNFRILRTQEELSSANYGIEDQGTRIETVPTLMLTTNKWLRLTYEIRSEQSGRLECVSVTAKIGNCFRICCRAESPASMEELPLWKFEDRVETFPTKDVALSFSGHRFIQVEEPEPQVDLTLISSGPALVGENFVVPVTVASKGHQIHSGELKINIVDAKGGGLITSPRDPEPFSSISHHVELMSISGKFEEDKLQNNSDNIKKIQQSFGVVSVPALEAGESWSCKLEIRWHRPKSVMLYVSLGYQPNNLGTTLQRVNVHKSLQIEGQTPLVISHHFMMPFRREPLLLSILKPSPGSEQKVSLPLNEKSILIVSARNCTEVPLWFTSMSIESDNDDEVGCSCSVSGGAPSEPGFLSPGEEFKQVFSLTPQVESPNLCLGAIYLRWNRDLGFDQHSNSFVVTKENLPPVRVEKPPFVVSLECPPHVVLGVPFSFYVKVRNLTSLLQDVKYSLGDSQSFVFAGAHSAAASILPKAEHIISYKLVALGSGPQQLPRITVTSVRYSAALNLSLAAATVFVFPSEPCFDTNRAIKEFESASLD</sequence>
<dbReference type="EMBL" id="CM007385">
    <property type="protein sequence ID" value="ONK68724.1"/>
    <property type="molecule type" value="Genomic_DNA"/>
</dbReference>
<dbReference type="PANTHER" id="PTHR14374:SF0">
    <property type="entry name" value="TRAFFICKING PROTEIN PARTICLE COMPLEX SUBUNIT 11"/>
    <property type="match status" value="1"/>
</dbReference>
<evidence type="ECO:0000313" key="2">
    <source>
        <dbReference type="EMBL" id="ONK68724.1"/>
    </source>
</evidence>
<dbReference type="Proteomes" id="UP000243459">
    <property type="component" value="Chromosome 5"/>
</dbReference>
<proteinExistence type="predicted"/>
<protein>
    <recommendedName>
        <fullName evidence="1">Trafficking protein particle complex subunit 11 domain-containing protein</fullName>
    </recommendedName>
</protein>
<dbReference type="Gramene" id="ONK68724">
    <property type="protein sequence ID" value="ONK68724"/>
    <property type="gene ID" value="A4U43_C05F15240"/>
</dbReference>
<evidence type="ECO:0000259" key="1">
    <source>
        <dbReference type="Pfam" id="PF11817"/>
    </source>
</evidence>
<accession>A0A5P1ESE7</accession>
<reference evidence="3" key="1">
    <citation type="journal article" date="2017" name="Nat. Commun.">
        <title>The asparagus genome sheds light on the origin and evolution of a young Y chromosome.</title>
        <authorList>
            <person name="Harkess A."/>
            <person name="Zhou J."/>
            <person name="Xu C."/>
            <person name="Bowers J.E."/>
            <person name="Van der Hulst R."/>
            <person name="Ayyampalayam S."/>
            <person name="Mercati F."/>
            <person name="Riccardi P."/>
            <person name="McKain M.R."/>
            <person name="Kakrana A."/>
            <person name="Tang H."/>
            <person name="Ray J."/>
            <person name="Groenendijk J."/>
            <person name="Arikit S."/>
            <person name="Mathioni S.M."/>
            <person name="Nakano M."/>
            <person name="Shan H."/>
            <person name="Telgmann-Rauber A."/>
            <person name="Kanno A."/>
            <person name="Yue Z."/>
            <person name="Chen H."/>
            <person name="Li W."/>
            <person name="Chen Y."/>
            <person name="Xu X."/>
            <person name="Zhang Y."/>
            <person name="Luo S."/>
            <person name="Chen H."/>
            <person name="Gao J."/>
            <person name="Mao Z."/>
            <person name="Pires J.C."/>
            <person name="Luo M."/>
            <person name="Kudrna D."/>
            <person name="Wing R.A."/>
            <person name="Meyers B.C."/>
            <person name="Yi K."/>
            <person name="Kong H."/>
            <person name="Lavrijsen P."/>
            <person name="Sunseri F."/>
            <person name="Falavigna A."/>
            <person name="Ye Y."/>
            <person name="Leebens-Mack J.H."/>
            <person name="Chen G."/>
        </authorList>
    </citation>
    <scope>NUCLEOTIDE SEQUENCE [LARGE SCALE GENOMIC DNA]</scope>
    <source>
        <strain evidence="3">cv. DH0086</strain>
    </source>
</reference>
<dbReference type="InterPro" id="IPR021773">
    <property type="entry name" value="TPC11"/>
</dbReference>
<dbReference type="OMA" id="CVEYYRD"/>
<dbReference type="PANTHER" id="PTHR14374">
    <property type="entry name" value="FOIE GRAS"/>
    <property type="match status" value="1"/>
</dbReference>
<dbReference type="Pfam" id="PF11817">
    <property type="entry name" value="Foie-gras_1"/>
    <property type="match status" value="1"/>
</dbReference>
<dbReference type="AlphaFoldDB" id="A0A5P1ESE7"/>